<dbReference type="EMBL" id="KT020860">
    <property type="protein sequence ID" value="AKT73165.1"/>
    <property type="molecule type" value="Genomic_DNA"/>
</dbReference>
<geneLocation type="plasmid" evidence="1">
    <name>pTP33</name>
</geneLocation>
<protein>
    <submittedName>
        <fullName evidence="1">Phage-related protein</fullName>
    </submittedName>
</protein>
<sequence length="141" mass="15128">MKYDHKQSVLALSGYNITAFDESGDSLSIAPAGDIGAYTIGAGGRGVFVATGNESGTLTLKLLQHSEDNQFLSNQYNLQVSSLKAFTPIEMYFKDTINGDELVGSRGYFTTPPTTARGTSHNAATWTITFEKVTTKYAKGA</sequence>
<dbReference type="InterPro" id="IPR021695">
    <property type="entry name" value="Phage_KPP10_Orf10"/>
</dbReference>
<reference evidence="1" key="1">
    <citation type="submission" date="2015-06" db="EMBL/GenBank/DDBJ databases">
        <title>Complete cryptic plasmid (pTP33) assembly of Yersinia pestis biovar Medievalis strain I-2638.</title>
        <authorList>
            <person name="Afanas'ev M.V."/>
            <person name="Tokmakova E.G."/>
            <person name="Polovinkina V.S."/>
            <person name="Sidorova E.A."/>
            <person name="Sinkov V.V."/>
            <person name="Balakhonov S.V."/>
        </authorList>
    </citation>
    <scope>NUCLEOTIDE SEQUENCE</scope>
    <source>
        <strain evidence="1">I-2638</strain>
        <plasmid evidence="1">pTP33</plasmid>
    </source>
</reference>
<proteinExistence type="predicted"/>
<evidence type="ECO:0000313" key="1">
    <source>
        <dbReference type="EMBL" id="AKT73165.1"/>
    </source>
</evidence>
<accession>A0A5P8YNS0</accession>
<accession>A0A0K1H0K4</accession>
<keyword evidence="1" id="KW-0614">Plasmid</keyword>
<organism evidence="1">
    <name type="scientific">Yersinia pestis</name>
    <dbReference type="NCBI Taxonomy" id="632"/>
    <lineage>
        <taxon>Bacteria</taxon>
        <taxon>Pseudomonadati</taxon>
        <taxon>Pseudomonadota</taxon>
        <taxon>Gammaproteobacteria</taxon>
        <taxon>Enterobacterales</taxon>
        <taxon>Yersiniaceae</taxon>
        <taxon>Yersinia</taxon>
    </lineage>
</organism>
<dbReference type="RefSeq" id="WP_016257034.1">
    <property type="nucleotide sequence ID" value="NZ_CP045152.1"/>
</dbReference>
<name>A0A0K1H0K4_YERPE</name>
<dbReference type="Pfam" id="PF11681">
    <property type="entry name" value="Phage_Tube_PhiTE"/>
    <property type="match status" value="1"/>
</dbReference>
<dbReference type="AlphaFoldDB" id="A0A0K1H0K4"/>